<dbReference type="PANTHER" id="PTHR31213:SF157">
    <property type="entry name" value="MAJOR ALLERGEN MAL D 1-LIKE"/>
    <property type="match status" value="1"/>
</dbReference>
<protein>
    <recommendedName>
        <fullName evidence="2">Bet v I/Major latex protein domain-containing protein</fullName>
    </recommendedName>
</protein>
<comment type="similarity">
    <text evidence="1">Belongs to the BetVI family.</text>
</comment>
<dbReference type="InterPro" id="IPR050279">
    <property type="entry name" value="Plant_def-hormone_signal"/>
</dbReference>
<evidence type="ECO:0000256" key="1">
    <source>
        <dbReference type="ARBA" id="ARBA00009744"/>
    </source>
</evidence>
<dbReference type="GO" id="GO:0009738">
    <property type="term" value="P:abscisic acid-activated signaling pathway"/>
    <property type="evidence" value="ECO:0007669"/>
    <property type="project" value="InterPro"/>
</dbReference>
<dbReference type="SUPFAM" id="SSF55961">
    <property type="entry name" value="Bet v1-like"/>
    <property type="match status" value="1"/>
</dbReference>
<evidence type="ECO:0000259" key="2">
    <source>
        <dbReference type="SMART" id="SM01037"/>
    </source>
</evidence>
<sequence length="159" mass="17756">MGVHTYTMADISSPIAPKRLFQALVVDNHNFAKNLPEFVKNVEFVQGDSTSVGCIKQINFPEGGPFKYVKNRIDEIDFEKCYIKYTSIEGDVLGNTIECAVYENKFEASGTGSQCTIVAHYHTKGDVVNEEEITAAKESIKKMFKAVEDYLLANPQVYA</sequence>
<dbReference type="PANTHER" id="PTHR31213">
    <property type="entry name" value="OS08G0374000 PROTEIN-RELATED"/>
    <property type="match status" value="1"/>
</dbReference>
<dbReference type="InterPro" id="IPR000916">
    <property type="entry name" value="Bet_v_I/MLP"/>
</dbReference>
<dbReference type="AlphaFoldDB" id="A0A7C8YH82"/>
<dbReference type="GO" id="GO:0010427">
    <property type="term" value="F:abscisic acid binding"/>
    <property type="evidence" value="ECO:0007669"/>
    <property type="project" value="InterPro"/>
</dbReference>
<proteinExistence type="inferred from homology"/>
<dbReference type="GO" id="GO:0005737">
    <property type="term" value="C:cytoplasm"/>
    <property type="evidence" value="ECO:0007669"/>
    <property type="project" value="TreeGrafter"/>
</dbReference>
<dbReference type="EMBL" id="GISG01019155">
    <property type="protein sequence ID" value="MBA4618158.1"/>
    <property type="molecule type" value="Transcribed_RNA"/>
</dbReference>
<dbReference type="GO" id="GO:0005634">
    <property type="term" value="C:nucleus"/>
    <property type="evidence" value="ECO:0007669"/>
    <property type="project" value="TreeGrafter"/>
</dbReference>
<organism evidence="3">
    <name type="scientific">Opuntia streptacantha</name>
    <name type="common">Prickly pear cactus</name>
    <name type="synonym">Opuntia cardona</name>
    <dbReference type="NCBI Taxonomy" id="393608"/>
    <lineage>
        <taxon>Eukaryota</taxon>
        <taxon>Viridiplantae</taxon>
        <taxon>Streptophyta</taxon>
        <taxon>Embryophyta</taxon>
        <taxon>Tracheophyta</taxon>
        <taxon>Spermatophyta</taxon>
        <taxon>Magnoliopsida</taxon>
        <taxon>eudicotyledons</taxon>
        <taxon>Gunneridae</taxon>
        <taxon>Pentapetalae</taxon>
        <taxon>Caryophyllales</taxon>
        <taxon>Cactineae</taxon>
        <taxon>Cactaceae</taxon>
        <taxon>Opuntioideae</taxon>
        <taxon>Opuntia</taxon>
    </lineage>
</organism>
<dbReference type="InterPro" id="IPR023393">
    <property type="entry name" value="START-like_dom_sf"/>
</dbReference>
<dbReference type="SMART" id="SM01037">
    <property type="entry name" value="Bet_v_1"/>
    <property type="match status" value="1"/>
</dbReference>
<dbReference type="GO" id="GO:0004864">
    <property type="term" value="F:protein phosphatase inhibitor activity"/>
    <property type="evidence" value="ECO:0007669"/>
    <property type="project" value="InterPro"/>
</dbReference>
<reference evidence="3" key="1">
    <citation type="journal article" date="2013" name="J. Plant Res.">
        <title>Effect of fungi and light on seed germination of three Opuntia species from semiarid lands of central Mexico.</title>
        <authorList>
            <person name="Delgado-Sanchez P."/>
            <person name="Jimenez-Bremont J.F."/>
            <person name="Guerrero-Gonzalez Mde L."/>
            <person name="Flores J."/>
        </authorList>
    </citation>
    <scope>NUCLEOTIDE SEQUENCE</scope>
    <source>
        <tissue evidence="3">Cladode</tissue>
    </source>
</reference>
<dbReference type="Pfam" id="PF00407">
    <property type="entry name" value="Bet_v_1"/>
    <property type="match status" value="1"/>
</dbReference>
<accession>A0A7C8YH82</accession>
<dbReference type="Gene3D" id="3.30.530.20">
    <property type="match status" value="1"/>
</dbReference>
<dbReference type="PRINTS" id="PR00634">
    <property type="entry name" value="BETALLERGEN"/>
</dbReference>
<dbReference type="InterPro" id="IPR024949">
    <property type="entry name" value="Bet_v_I_allergen"/>
</dbReference>
<evidence type="ECO:0000313" key="3">
    <source>
        <dbReference type="EMBL" id="MBA4618158.1"/>
    </source>
</evidence>
<dbReference type="CDD" id="cd07816">
    <property type="entry name" value="Bet_v1-like"/>
    <property type="match status" value="1"/>
</dbReference>
<feature type="domain" description="Bet v I/Major latex protein" evidence="2">
    <location>
        <begin position="2"/>
        <end position="154"/>
    </location>
</feature>
<dbReference type="GO" id="GO:0006952">
    <property type="term" value="P:defense response"/>
    <property type="evidence" value="ECO:0007669"/>
    <property type="project" value="InterPro"/>
</dbReference>
<reference evidence="3" key="2">
    <citation type="submission" date="2020-07" db="EMBL/GenBank/DDBJ databases">
        <authorList>
            <person name="Vera ALvarez R."/>
            <person name="Arias-Moreno D.M."/>
            <person name="Jimenez-Jacinto V."/>
            <person name="Jimenez-Bremont J.F."/>
            <person name="Swaminathan K."/>
            <person name="Moose S.P."/>
            <person name="Guerrero-Gonzalez M.L."/>
            <person name="Marino-Ramirez L."/>
            <person name="Landsman D."/>
            <person name="Rodriguez-Kessler M."/>
            <person name="Delgado-Sanchez P."/>
        </authorList>
    </citation>
    <scope>NUCLEOTIDE SEQUENCE</scope>
    <source>
        <tissue evidence="3">Cladode</tissue>
    </source>
</reference>
<dbReference type="FunFam" id="3.30.530.20:FF:000007">
    <property type="entry name" value="Major pollen allergen Bet v 1-A"/>
    <property type="match status" value="1"/>
</dbReference>
<name>A0A7C8YH82_OPUST</name>
<dbReference type="GO" id="GO:0038023">
    <property type="term" value="F:signaling receptor activity"/>
    <property type="evidence" value="ECO:0007669"/>
    <property type="project" value="InterPro"/>
</dbReference>